<dbReference type="InterPro" id="IPR027417">
    <property type="entry name" value="P-loop_NTPase"/>
</dbReference>
<dbReference type="InterPro" id="IPR050469">
    <property type="entry name" value="Diguanylate_Cyclase"/>
</dbReference>
<evidence type="ECO:0000313" key="2">
    <source>
        <dbReference type="EMBL" id="GCE93293.1"/>
    </source>
</evidence>
<evidence type="ECO:0000313" key="3">
    <source>
        <dbReference type="Proteomes" id="UP000326169"/>
    </source>
</evidence>
<proteinExistence type="predicted"/>
<dbReference type="PANTHER" id="PTHR45138">
    <property type="entry name" value="REGULATORY COMPONENTS OF SENSORY TRANSDUCTION SYSTEM"/>
    <property type="match status" value="1"/>
</dbReference>
<keyword evidence="3" id="KW-1185">Reference proteome</keyword>
<accession>A0A5M3T0Y5</accession>
<comment type="caution">
    <text evidence="2">The sequence shown here is derived from an EMBL/GenBank/DDBJ whole genome shotgun (WGS) entry which is preliminary data.</text>
</comment>
<dbReference type="EMBL" id="BIMW01000071">
    <property type="protein sequence ID" value="GCE93293.1"/>
    <property type="molecule type" value="Genomic_DNA"/>
</dbReference>
<feature type="domain" description="GGDEF" evidence="1">
    <location>
        <begin position="407"/>
        <end position="548"/>
    </location>
</feature>
<dbReference type="Gene3D" id="3.40.50.300">
    <property type="entry name" value="P-loop containing nucleotide triphosphate hydrolases"/>
    <property type="match status" value="1"/>
</dbReference>
<dbReference type="SMART" id="SM00267">
    <property type="entry name" value="GGDEF"/>
    <property type="match status" value="1"/>
</dbReference>
<name>A0A5M3T0Y5_LIMPL</name>
<dbReference type="Proteomes" id="UP000326169">
    <property type="component" value="Unassembled WGS sequence"/>
</dbReference>
<protein>
    <recommendedName>
        <fullName evidence="1">GGDEF domain-containing protein</fullName>
    </recommendedName>
</protein>
<organism evidence="2 3">
    <name type="scientific">Limnospira platensis NIES-46</name>
    <dbReference type="NCBI Taxonomy" id="1236695"/>
    <lineage>
        <taxon>Bacteria</taxon>
        <taxon>Bacillati</taxon>
        <taxon>Cyanobacteriota</taxon>
        <taxon>Cyanophyceae</taxon>
        <taxon>Oscillatoriophycideae</taxon>
        <taxon>Oscillatoriales</taxon>
        <taxon>Sirenicapillariaceae</taxon>
        <taxon>Limnospira</taxon>
    </lineage>
</organism>
<dbReference type="SUPFAM" id="SSF52540">
    <property type="entry name" value="P-loop containing nucleoside triphosphate hydrolases"/>
    <property type="match status" value="1"/>
</dbReference>
<reference evidence="2 3" key="1">
    <citation type="journal article" date="2019" name="J Genomics">
        <title>The Draft Genome of a Hydrogen-producing Cyanobacterium, Arthrospira platensis NIES-46.</title>
        <authorList>
            <person name="Suzuki S."/>
            <person name="Yamaguchi H."/>
            <person name="Kawachi M."/>
        </authorList>
    </citation>
    <scope>NUCLEOTIDE SEQUENCE [LARGE SCALE GENOMIC DNA]</scope>
    <source>
        <strain evidence="2 3">NIES-46</strain>
    </source>
</reference>
<dbReference type="PROSITE" id="PS50887">
    <property type="entry name" value="GGDEF"/>
    <property type="match status" value="1"/>
</dbReference>
<dbReference type="NCBIfam" id="TIGR00254">
    <property type="entry name" value="GGDEF"/>
    <property type="match status" value="1"/>
</dbReference>
<evidence type="ECO:0000259" key="1">
    <source>
        <dbReference type="PROSITE" id="PS50887"/>
    </source>
</evidence>
<sequence length="553" mass="63441">MDQAIPPELEFSNPLGCLPCPDSPLSLDSAFYVERPPIEIRAYQQITQPGSVMRIKAPRKMGKSSLMLRLINHANSLGYSTVLIDFHQADLGIFESSTKFLRWLCSNVTRQLGIAYNINDYWDEDIGDKVSCTMYFEEYLIPQINGPFLLVFNEVNLLFEYPKIFMNFLPLLRFWHEKSAHSTIWQKLRLVLVHSTEVYVSLGINQSPFNVGVLIDLPEFTHQQVGELADKYQLTLTENQLHKLTCLVGGHPYLIHLAFHYLYDHQTKFDDFFHRASTDAGIYKNYLKRFWILIQKKPQLVEIMQQLIAAKKALKIEPISAYYLESIGIIKSLNNHYLLACDLYRVYFSYKPIFPQVPSSIYIEQLERDNQYLSNLVYVDELTKVANRSQFQKAFKMEWECMAIKHNPLALIVCDIDYFKLYNDTFGHLAGDVCLQKVAQAIQHNLQRPNDLLARYGGEEFVVLLPQTDGKGAMFVAAKICLAVKELAIASGVPKSVDSQHPVVTISIGIASIIPSSDYHPETLFMAADQALYESKKAGRDRYTMSSEFNFKY</sequence>
<dbReference type="Pfam" id="PF14516">
    <property type="entry name" value="AAA_35"/>
    <property type="match status" value="1"/>
</dbReference>
<dbReference type="InterPro" id="IPR000160">
    <property type="entry name" value="GGDEF_dom"/>
</dbReference>
<dbReference type="InterPro" id="IPR043128">
    <property type="entry name" value="Rev_trsase/Diguanyl_cyclase"/>
</dbReference>
<gene>
    <name evidence="2" type="ORF">NIES46_13430</name>
</gene>
<dbReference type="PANTHER" id="PTHR45138:SF9">
    <property type="entry name" value="DIGUANYLATE CYCLASE DGCM-RELATED"/>
    <property type="match status" value="1"/>
</dbReference>
<dbReference type="SUPFAM" id="SSF55073">
    <property type="entry name" value="Nucleotide cyclase"/>
    <property type="match status" value="1"/>
</dbReference>
<dbReference type="CDD" id="cd01949">
    <property type="entry name" value="GGDEF"/>
    <property type="match status" value="1"/>
</dbReference>
<dbReference type="Pfam" id="PF00990">
    <property type="entry name" value="GGDEF"/>
    <property type="match status" value="1"/>
</dbReference>
<dbReference type="Gene3D" id="3.30.70.270">
    <property type="match status" value="1"/>
</dbReference>
<dbReference type="InterPro" id="IPR029787">
    <property type="entry name" value="Nucleotide_cyclase"/>
</dbReference>
<dbReference type="RefSeq" id="WP_006616401.1">
    <property type="nucleotide sequence ID" value="NZ_BIMW01000071.1"/>
</dbReference>
<dbReference type="GeneID" id="301682231"/>